<evidence type="ECO:0000256" key="3">
    <source>
        <dbReference type="ARBA" id="ARBA00022989"/>
    </source>
</evidence>
<accession>A0A6A4HRS8</accession>
<evidence type="ECO:0008006" key="9">
    <source>
        <dbReference type="Google" id="ProtNLM"/>
    </source>
</evidence>
<dbReference type="PANTHER" id="PTHR47549:SF2">
    <property type="entry name" value="GOLGI APPARATUS MEMBRANE PROTEIN TVP38"/>
    <property type="match status" value="1"/>
</dbReference>
<feature type="region of interest" description="Disordered" evidence="5">
    <location>
        <begin position="1"/>
        <end position="21"/>
    </location>
</feature>
<evidence type="ECO:0000313" key="7">
    <source>
        <dbReference type="EMBL" id="KAE9399677.1"/>
    </source>
</evidence>
<feature type="transmembrane region" description="Helical" evidence="6">
    <location>
        <begin position="94"/>
        <end position="113"/>
    </location>
</feature>
<keyword evidence="2 6" id="KW-0812">Transmembrane</keyword>
<protein>
    <recommendedName>
        <fullName evidence="9">Golgi apparatus membrane protein TVP38</fullName>
    </recommendedName>
</protein>
<name>A0A6A4HRS8_9AGAR</name>
<dbReference type="AlphaFoldDB" id="A0A6A4HRS8"/>
<evidence type="ECO:0000313" key="8">
    <source>
        <dbReference type="Proteomes" id="UP000799118"/>
    </source>
</evidence>
<dbReference type="PANTHER" id="PTHR47549">
    <property type="entry name" value="GOLGI APPARATUS MEMBRANE PROTEIN TVP38-RELATED"/>
    <property type="match status" value="1"/>
</dbReference>
<dbReference type="EMBL" id="ML769466">
    <property type="protein sequence ID" value="KAE9399677.1"/>
    <property type="molecule type" value="Genomic_DNA"/>
</dbReference>
<evidence type="ECO:0000256" key="6">
    <source>
        <dbReference type="SAM" id="Phobius"/>
    </source>
</evidence>
<organism evidence="7 8">
    <name type="scientific">Gymnopus androsaceus JB14</name>
    <dbReference type="NCBI Taxonomy" id="1447944"/>
    <lineage>
        <taxon>Eukaryota</taxon>
        <taxon>Fungi</taxon>
        <taxon>Dikarya</taxon>
        <taxon>Basidiomycota</taxon>
        <taxon>Agaricomycotina</taxon>
        <taxon>Agaricomycetes</taxon>
        <taxon>Agaricomycetidae</taxon>
        <taxon>Agaricales</taxon>
        <taxon>Marasmiineae</taxon>
        <taxon>Omphalotaceae</taxon>
        <taxon>Gymnopus</taxon>
    </lineage>
</organism>
<reference evidence="7" key="1">
    <citation type="journal article" date="2019" name="Environ. Microbiol.">
        <title>Fungal ecological strategies reflected in gene transcription - a case study of two litter decomposers.</title>
        <authorList>
            <person name="Barbi F."/>
            <person name="Kohler A."/>
            <person name="Barry K."/>
            <person name="Baskaran P."/>
            <person name="Daum C."/>
            <person name="Fauchery L."/>
            <person name="Ihrmark K."/>
            <person name="Kuo A."/>
            <person name="LaButti K."/>
            <person name="Lipzen A."/>
            <person name="Morin E."/>
            <person name="Grigoriev I.V."/>
            <person name="Henrissat B."/>
            <person name="Lindahl B."/>
            <person name="Martin F."/>
        </authorList>
    </citation>
    <scope>NUCLEOTIDE SEQUENCE</scope>
    <source>
        <strain evidence="7">JB14</strain>
    </source>
</reference>
<gene>
    <name evidence="7" type="ORF">BT96DRAFT_682948</name>
</gene>
<evidence type="ECO:0000256" key="5">
    <source>
        <dbReference type="SAM" id="MobiDB-lite"/>
    </source>
</evidence>
<dbReference type="OrthoDB" id="166803at2759"/>
<comment type="subcellular location">
    <subcellularLocation>
        <location evidence="1">Endomembrane system</location>
        <topology evidence="1">Multi-pass membrane protein</topology>
    </subcellularLocation>
</comment>
<keyword evidence="8" id="KW-1185">Reference proteome</keyword>
<keyword evidence="3 6" id="KW-1133">Transmembrane helix</keyword>
<feature type="transmembrane region" description="Helical" evidence="6">
    <location>
        <begin position="163"/>
        <end position="188"/>
    </location>
</feature>
<sequence>MSNMPIPKRYGDRLSGDDYAPLVDQNPELNHDYYPPAPTPLYGQPPSIDGTKPLVLGGRDVDLRAGGGRTPSPTPSEVMALNGESPPMTTRQKVTRAIIIIVFLAITILLMVFHTKIINALTPTTKKIHDLRGGWLIPVAILFVMSFPPLFGQEIVGLLCGVAWGIGEGFAIVALGTLLGEIGNYFLFKWCCTSRSKKYEKTKITYACLARILRDGGFKIALAARYSFIPPHGAFTS</sequence>
<evidence type="ECO:0000256" key="1">
    <source>
        <dbReference type="ARBA" id="ARBA00004127"/>
    </source>
</evidence>
<evidence type="ECO:0000256" key="4">
    <source>
        <dbReference type="ARBA" id="ARBA00023136"/>
    </source>
</evidence>
<keyword evidence="4 6" id="KW-0472">Membrane</keyword>
<dbReference type="GO" id="GO:0012505">
    <property type="term" value="C:endomembrane system"/>
    <property type="evidence" value="ECO:0007669"/>
    <property type="project" value="UniProtKB-SubCell"/>
</dbReference>
<feature type="transmembrane region" description="Helical" evidence="6">
    <location>
        <begin position="134"/>
        <end position="151"/>
    </location>
</feature>
<evidence type="ECO:0000256" key="2">
    <source>
        <dbReference type="ARBA" id="ARBA00022692"/>
    </source>
</evidence>
<dbReference type="Proteomes" id="UP000799118">
    <property type="component" value="Unassembled WGS sequence"/>
</dbReference>
<proteinExistence type="predicted"/>
<feature type="region of interest" description="Disordered" evidence="5">
    <location>
        <begin position="65"/>
        <end position="87"/>
    </location>
</feature>
<dbReference type="InterPro" id="IPR051076">
    <property type="entry name" value="Golgi_membrane_TVP38/TMEM64"/>
</dbReference>